<keyword evidence="4" id="KW-1185">Reference proteome</keyword>
<dbReference type="PROSITE" id="PS50048">
    <property type="entry name" value="ZN2_CY6_FUNGAL_2"/>
    <property type="match status" value="1"/>
</dbReference>
<dbReference type="EnsemblProtists" id="EOD34525">
    <property type="protein sequence ID" value="EOD34525"/>
    <property type="gene ID" value="EMIHUDRAFT_228482"/>
</dbReference>
<organism evidence="3 4">
    <name type="scientific">Emiliania huxleyi (strain CCMP1516)</name>
    <dbReference type="NCBI Taxonomy" id="280463"/>
    <lineage>
        <taxon>Eukaryota</taxon>
        <taxon>Haptista</taxon>
        <taxon>Haptophyta</taxon>
        <taxon>Prymnesiophyceae</taxon>
        <taxon>Isochrysidales</taxon>
        <taxon>Noelaerhabdaceae</taxon>
        <taxon>Emiliania</taxon>
    </lineage>
</organism>
<dbReference type="AlphaFoldDB" id="A0A0D3KFJ0"/>
<dbReference type="KEGG" id="ehx:EMIHUDRAFT_228482"/>
<evidence type="ECO:0000313" key="4">
    <source>
        <dbReference type="Proteomes" id="UP000013827"/>
    </source>
</evidence>
<dbReference type="GeneID" id="17279796"/>
<dbReference type="GO" id="GO:0000981">
    <property type="term" value="F:DNA-binding transcription factor activity, RNA polymerase II-specific"/>
    <property type="evidence" value="ECO:0007669"/>
    <property type="project" value="InterPro"/>
</dbReference>
<proteinExistence type="predicted"/>
<name>A0A0D3KFJ0_EMIH1</name>
<protein>
    <recommendedName>
        <fullName evidence="2">Zn(2)-C6 fungal-type domain-containing protein</fullName>
    </recommendedName>
</protein>
<evidence type="ECO:0000259" key="2">
    <source>
        <dbReference type="PROSITE" id="PS50048"/>
    </source>
</evidence>
<evidence type="ECO:0000313" key="3">
    <source>
        <dbReference type="EnsemblProtists" id="EOD34525"/>
    </source>
</evidence>
<dbReference type="PaxDb" id="2903-EOD34525"/>
<sequence length="121" mass="13009">MSSHAPADVVFVTKRACRGCQKAKAACSPHQRPCARCVKLNIVCESDLPPVKTACTECRRAKVKCLFGGAVQDSSSSSSGARESSAPHPTRQFFRHDPPLQPFSRGAARGCLPVPPPHREV</sequence>
<feature type="region of interest" description="Disordered" evidence="1">
    <location>
        <begin position="70"/>
        <end position="121"/>
    </location>
</feature>
<dbReference type="RefSeq" id="XP_005786954.1">
    <property type="nucleotide sequence ID" value="XM_005786897.1"/>
</dbReference>
<evidence type="ECO:0000256" key="1">
    <source>
        <dbReference type="SAM" id="MobiDB-lite"/>
    </source>
</evidence>
<dbReference type="InterPro" id="IPR001138">
    <property type="entry name" value="Zn2Cys6_DnaBD"/>
</dbReference>
<dbReference type="InterPro" id="IPR036864">
    <property type="entry name" value="Zn2-C6_fun-type_DNA-bd_sf"/>
</dbReference>
<dbReference type="GO" id="GO:0008270">
    <property type="term" value="F:zinc ion binding"/>
    <property type="evidence" value="ECO:0007669"/>
    <property type="project" value="InterPro"/>
</dbReference>
<dbReference type="HOGENOM" id="CLU_2042484_0_0_1"/>
<accession>A0A0D3KFJ0</accession>
<feature type="compositionally biased region" description="Low complexity" evidence="1">
    <location>
        <begin position="74"/>
        <end position="84"/>
    </location>
</feature>
<reference evidence="3" key="2">
    <citation type="submission" date="2024-10" db="UniProtKB">
        <authorList>
            <consortium name="EnsemblProtists"/>
        </authorList>
    </citation>
    <scope>IDENTIFICATION</scope>
</reference>
<feature type="domain" description="Zn(2)-C6 fungal-type" evidence="2">
    <location>
        <begin position="16"/>
        <end position="44"/>
    </location>
</feature>
<dbReference type="SUPFAM" id="SSF57701">
    <property type="entry name" value="Zn2/Cys6 DNA-binding domain"/>
    <property type="match status" value="1"/>
</dbReference>
<dbReference type="Proteomes" id="UP000013827">
    <property type="component" value="Unassembled WGS sequence"/>
</dbReference>
<reference evidence="4" key="1">
    <citation type="journal article" date="2013" name="Nature">
        <title>Pan genome of the phytoplankton Emiliania underpins its global distribution.</title>
        <authorList>
            <person name="Read B.A."/>
            <person name="Kegel J."/>
            <person name="Klute M.J."/>
            <person name="Kuo A."/>
            <person name="Lefebvre S.C."/>
            <person name="Maumus F."/>
            <person name="Mayer C."/>
            <person name="Miller J."/>
            <person name="Monier A."/>
            <person name="Salamov A."/>
            <person name="Young J."/>
            <person name="Aguilar M."/>
            <person name="Claverie J.M."/>
            <person name="Frickenhaus S."/>
            <person name="Gonzalez K."/>
            <person name="Herman E.K."/>
            <person name="Lin Y.C."/>
            <person name="Napier J."/>
            <person name="Ogata H."/>
            <person name="Sarno A.F."/>
            <person name="Shmutz J."/>
            <person name="Schroeder D."/>
            <person name="de Vargas C."/>
            <person name="Verret F."/>
            <person name="von Dassow P."/>
            <person name="Valentin K."/>
            <person name="Van de Peer Y."/>
            <person name="Wheeler G."/>
            <person name="Dacks J.B."/>
            <person name="Delwiche C.F."/>
            <person name="Dyhrman S.T."/>
            <person name="Glockner G."/>
            <person name="John U."/>
            <person name="Richards T."/>
            <person name="Worden A.Z."/>
            <person name="Zhang X."/>
            <person name="Grigoriev I.V."/>
            <person name="Allen A.E."/>
            <person name="Bidle K."/>
            <person name="Borodovsky M."/>
            <person name="Bowler C."/>
            <person name="Brownlee C."/>
            <person name="Cock J.M."/>
            <person name="Elias M."/>
            <person name="Gladyshev V.N."/>
            <person name="Groth M."/>
            <person name="Guda C."/>
            <person name="Hadaegh A."/>
            <person name="Iglesias-Rodriguez M.D."/>
            <person name="Jenkins J."/>
            <person name="Jones B.M."/>
            <person name="Lawson T."/>
            <person name="Leese F."/>
            <person name="Lindquist E."/>
            <person name="Lobanov A."/>
            <person name="Lomsadze A."/>
            <person name="Malik S.B."/>
            <person name="Marsh M.E."/>
            <person name="Mackinder L."/>
            <person name="Mock T."/>
            <person name="Mueller-Roeber B."/>
            <person name="Pagarete A."/>
            <person name="Parker M."/>
            <person name="Probert I."/>
            <person name="Quesneville H."/>
            <person name="Raines C."/>
            <person name="Rensing S.A."/>
            <person name="Riano-Pachon D.M."/>
            <person name="Richier S."/>
            <person name="Rokitta S."/>
            <person name="Shiraiwa Y."/>
            <person name="Soanes D.M."/>
            <person name="van der Giezen M."/>
            <person name="Wahlund T.M."/>
            <person name="Williams B."/>
            <person name="Wilson W."/>
            <person name="Wolfe G."/>
            <person name="Wurch L.L."/>
        </authorList>
    </citation>
    <scope>NUCLEOTIDE SEQUENCE</scope>
</reference>